<dbReference type="InterPro" id="IPR016047">
    <property type="entry name" value="M23ase_b-sheet_dom"/>
</dbReference>
<sequence>MSKYPKIIYILATLLEISGLSIADTISWHQIGNETPQSFAAVASAKRRPLKLVTGRLELQQGDILSLRLLNVPKGIQPEAKTDLGMSVFVPVGDQEWFAAIPVSNTREPGRYTVHIQAGKTAFATEVTVLAFNFDRQNLIINTKSQAIREATSDASYQEFNAKFLPVYNLFDRTRYWSGTFTHPVKGRISTNFGEIRITNGDPASKRTHRGMDFAVDTGTPVLAPNAGRVVFAQRLLLTGYTVVIEHGGGLKSIYYHMNSITVSVDQIVQQGTQIGTVGSTGYSTGPHLHYEMRIGNQAVSPSLLFAPEAGLYSAEANDTTL</sequence>
<gene>
    <name evidence="2" type="ORF">ALO_05595</name>
</gene>
<dbReference type="Gene3D" id="2.70.70.10">
    <property type="entry name" value="Glucose Permease (Domain IIA)"/>
    <property type="match status" value="1"/>
</dbReference>
<evidence type="ECO:0000259" key="1">
    <source>
        <dbReference type="Pfam" id="PF01551"/>
    </source>
</evidence>
<feature type="domain" description="M23ase beta-sheet core" evidence="1">
    <location>
        <begin position="208"/>
        <end position="302"/>
    </location>
</feature>
<dbReference type="GO" id="GO:0004222">
    <property type="term" value="F:metalloendopeptidase activity"/>
    <property type="evidence" value="ECO:0007669"/>
    <property type="project" value="TreeGrafter"/>
</dbReference>
<organism evidence="2 3">
    <name type="scientific">Acetonema longum DSM 6540</name>
    <dbReference type="NCBI Taxonomy" id="1009370"/>
    <lineage>
        <taxon>Bacteria</taxon>
        <taxon>Bacillati</taxon>
        <taxon>Bacillota</taxon>
        <taxon>Negativicutes</taxon>
        <taxon>Acetonemataceae</taxon>
        <taxon>Acetonema</taxon>
    </lineage>
</organism>
<dbReference type="Pfam" id="PF01551">
    <property type="entry name" value="Peptidase_M23"/>
    <property type="match status" value="1"/>
</dbReference>
<dbReference type="PANTHER" id="PTHR21666:SF270">
    <property type="entry name" value="MUREIN HYDROLASE ACTIVATOR ENVC"/>
    <property type="match status" value="1"/>
</dbReference>
<protein>
    <submittedName>
        <fullName evidence="2">Peptidase M23</fullName>
    </submittedName>
</protein>
<evidence type="ECO:0000313" key="3">
    <source>
        <dbReference type="Proteomes" id="UP000003240"/>
    </source>
</evidence>
<dbReference type="InterPro" id="IPR050570">
    <property type="entry name" value="Cell_wall_metabolism_enzyme"/>
</dbReference>
<dbReference type="MEROPS" id="M23.011"/>
<dbReference type="Proteomes" id="UP000003240">
    <property type="component" value="Unassembled WGS sequence"/>
</dbReference>
<proteinExistence type="predicted"/>
<dbReference type="InterPro" id="IPR011055">
    <property type="entry name" value="Dup_hybrid_motif"/>
</dbReference>
<evidence type="ECO:0000313" key="2">
    <source>
        <dbReference type="EMBL" id="EGO64890.1"/>
    </source>
</evidence>
<keyword evidence="3" id="KW-1185">Reference proteome</keyword>
<comment type="caution">
    <text evidence="2">The sequence shown here is derived from an EMBL/GenBank/DDBJ whole genome shotgun (WGS) entry which is preliminary data.</text>
</comment>
<dbReference type="AlphaFoldDB" id="F7NGD5"/>
<dbReference type="EMBL" id="AFGF01000042">
    <property type="protein sequence ID" value="EGO64890.1"/>
    <property type="molecule type" value="Genomic_DNA"/>
</dbReference>
<dbReference type="OrthoDB" id="9809488at2"/>
<reference evidence="2 3" key="1">
    <citation type="journal article" date="2011" name="EMBO J.">
        <title>Structural diversity of bacterial flagellar motors.</title>
        <authorList>
            <person name="Chen S."/>
            <person name="Beeby M."/>
            <person name="Murphy G.E."/>
            <person name="Leadbetter J.R."/>
            <person name="Hendrixson D.R."/>
            <person name="Briegel A."/>
            <person name="Li Z."/>
            <person name="Shi J."/>
            <person name="Tocheva E.I."/>
            <person name="Muller A."/>
            <person name="Dobro M.J."/>
            <person name="Jensen G.J."/>
        </authorList>
    </citation>
    <scope>NUCLEOTIDE SEQUENCE [LARGE SCALE GENOMIC DNA]</scope>
    <source>
        <strain evidence="2 3">DSM 6540</strain>
    </source>
</reference>
<name>F7NGD5_9FIRM</name>
<dbReference type="RefSeq" id="WP_004093645.1">
    <property type="nucleotide sequence ID" value="NZ_AFGF01000042.1"/>
</dbReference>
<dbReference type="SUPFAM" id="SSF51261">
    <property type="entry name" value="Duplicated hybrid motif"/>
    <property type="match status" value="1"/>
</dbReference>
<dbReference type="eggNOG" id="COG0739">
    <property type="taxonomic scope" value="Bacteria"/>
</dbReference>
<dbReference type="CDD" id="cd12797">
    <property type="entry name" value="M23_peptidase"/>
    <property type="match status" value="1"/>
</dbReference>
<dbReference type="STRING" id="1009370.ALO_05595"/>
<accession>F7NGD5</accession>
<dbReference type="PANTHER" id="PTHR21666">
    <property type="entry name" value="PEPTIDASE-RELATED"/>
    <property type="match status" value="1"/>
</dbReference>